<comment type="caution">
    <text evidence="4">The sequence shown here is derived from an EMBL/GenBank/DDBJ whole genome shotgun (WGS) entry which is preliminary data.</text>
</comment>
<keyword evidence="1" id="KW-0812">Transmembrane</keyword>
<reference evidence="4 5" key="1">
    <citation type="submission" date="2018-01" db="EMBL/GenBank/DDBJ databases">
        <title>A novel member of the phylum Bacteroidetes isolated from glacier ice.</title>
        <authorList>
            <person name="Liu Q."/>
            <person name="Xin Y.-H."/>
        </authorList>
    </citation>
    <scope>NUCLEOTIDE SEQUENCE [LARGE SCALE GENOMIC DNA]</scope>
    <source>
        <strain evidence="4 5">RB1R16</strain>
    </source>
</reference>
<organism evidence="4 5">
    <name type="scientific">Flavipsychrobacter stenotrophus</name>
    <dbReference type="NCBI Taxonomy" id="2077091"/>
    <lineage>
        <taxon>Bacteria</taxon>
        <taxon>Pseudomonadati</taxon>
        <taxon>Bacteroidota</taxon>
        <taxon>Chitinophagia</taxon>
        <taxon>Chitinophagales</taxon>
        <taxon>Chitinophagaceae</taxon>
        <taxon>Flavipsychrobacter</taxon>
    </lineage>
</organism>
<dbReference type="InterPro" id="IPR006860">
    <property type="entry name" value="FecR"/>
</dbReference>
<dbReference type="Pfam" id="PF04773">
    <property type="entry name" value="FecR"/>
    <property type="match status" value="1"/>
</dbReference>
<feature type="transmembrane region" description="Helical" evidence="1">
    <location>
        <begin position="100"/>
        <end position="120"/>
    </location>
</feature>
<feature type="domain" description="FecR protein" evidence="2">
    <location>
        <begin position="126"/>
        <end position="220"/>
    </location>
</feature>
<keyword evidence="5" id="KW-1185">Reference proteome</keyword>
<evidence type="ECO:0000256" key="1">
    <source>
        <dbReference type="SAM" id="Phobius"/>
    </source>
</evidence>
<dbReference type="PIRSF" id="PIRSF018266">
    <property type="entry name" value="FecR"/>
    <property type="match status" value="1"/>
</dbReference>
<keyword evidence="1" id="KW-1133">Transmembrane helix</keyword>
<dbReference type="InterPro" id="IPR032508">
    <property type="entry name" value="FecR_C"/>
</dbReference>
<protein>
    <submittedName>
        <fullName evidence="4">Iron dicitrate transport regulator FecR</fullName>
    </submittedName>
</protein>
<evidence type="ECO:0000313" key="4">
    <source>
        <dbReference type="EMBL" id="PQJ12045.1"/>
    </source>
</evidence>
<sequence>MDSVNRKPENTDDVLVKYLLGEATDTEQQEVEQWIADSAENKKHFDHFKLIWDESKHLASQSTVDENEAWDRFMAKVKTEEKAEAIQPKGRAIPLGKTNWMRAAAALVLLIGCGAIYYFAAGPGSTITTQAGDVAMSTTLPDGSVVTLNRNSSISYPTSFSGGTRHVVLKGEAFFNVTPDKTKPFIIDADNSSIKVVGTSFNVKSNDDKTEVVVETGIVEVAKKQYAIRVLPHQKAIVLKQEQKPVMENSTDVLYNYYRTKEFVCDHTPLYKLTDILNEAFDVHIVIATPTLKNIPINSTYHEQSLDAILENIKMLTGATVEKNGSEIILK</sequence>
<keyword evidence="1" id="KW-0472">Membrane</keyword>
<gene>
    <name evidence="4" type="ORF">CJD36_009665</name>
</gene>
<dbReference type="PANTHER" id="PTHR30273:SF2">
    <property type="entry name" value="PROTEIN FECR"/>
    <property type="match status" value="1"/>
</dbReference>
<proteinExistence type="predicted"/>
<dbReference type="EMBL" id="PPSL01000002">
    <property type="protein sequence ID" value="PQJ12045.1"/>
    <property type="molecule type" value="Genomic_DNA"/>
</dbReference>
<evidence type="ECO:0000259" key="2">
    <source>
        <dbReference type="Pfam" id="PF04773"/>
    </source>
</evidence>
<dbReference type="InterPro" id="IPR012373">
    <property type="entry name" value="Ferrdict_sens_TM"/>
</dbReference>
<dbReference type="GO" id="GO:0016989">
    <property type="term" value="F:sigma factor antagonist activity"/>
    <property type="evidence" value="ECO:0007669"/>
    <property type="project" value="TreeGrafter"/>
</dbReference>
<evidence type="ECO:0000259" key="3">
    <source>
        <dbReference type="Pfam" id="PF16344"/>
    </source>
</evidence>
<dbReference type="Gene3D" id="2.60.120.1440">
    <property type="match status" value="1"/>
</dbReference>
<dbReference type="Gene3D" id="3.55.50.30">
    <property type="match status" value="1"/>
</dbReference>
<dbReference type="PANTHER" id="PTHR30273">
    <property type="entry name" value="PERIPLASMIC SIGNAL SENSOR AND SIGMA FACTOR ACTIVATOR FECR-RELATED"/>
    <property type="match status" value="1"/>
</dbReference>
<dbReference type="Pfam" id="PF16344">
    <property type="entry name" value="FecR_C"/>
    <property type="match status" value="1"/>
</dbReference>
<dbReference type="Proteomes" id="UP000239872">
    <property type="component" value="Unassembled WGS sequence"/>
</dbReference>
<accession>A0A2S7SZP7</accession>
<evidence type="ECO:0000313" key="5">
    <source>
        <dbReference type="Proteomes" id="UP000239872"/>
    </source>
</evidence>
<name>A0A2S7SZP7_9BACT</name>
<dbReference type="AlphaFoldDB" id="A0A2S7SZP7"/>
<feature type="domain" description="Protein FecR C-terminal" evidence="3">
    <location>
        <begin position="263"/>
        <end position="330"/>
    </location>
</feature>